<protein>
    <submittedName>
        <fullName evidence="2">NADPH:quinone reductase related Zn-dependent oxidoreductase</fullName>
    </submittedName>
</protein>
<dbReference type="PANTHER" id="PTHR43677:SF3">
    <property type="entry name" value="PROSTAGLANDIN REDUCTASE 3"/>
    <property type="match status" value="1"/>
</dbReference>
<dbReference type="Pfam" id="PF08240">
    <property type="entry name" value="ADH_N"/>
    <property type="match status" value="1"/>
</dbReference>
<dbReference type="Pfam" id="PF00107">
    <property type="entry name" value="ADH_zinc_N"/>
    <property type="match status" value="1"/>
</dbReference>
<dbReference type="SUPFAM" id="SSF51735">
    <property type="entry name" value="NAD(P)-binding Rossmann-fold domains"/>
    <property type="match status" value="1"/>
</dbReference>
<dbReference type="STRING" id="161398.PP2015_1231"/>
<sequence>MYQDSNKMNALELRQHGADFDLKMTQHDLPIPRGNELLIKVEYVAINHLDASFAVKGFSQWQYPHILGSDAVGTVVDAPKGVFPAKGARVLFHANLAEQGMLKQFTVMPNHAVSELPEQIESELAVALPNSGMAALLALEKIKLQEGDTLAINSAQGAVAHFAIQYAKKQGAQVFAFAQKPHHKRLKKLGADFVFDCSKKDDAICAQIKHEIGPDGFDCVINTVGKESVVQDIQKLRFCGRIACLNGFSAIPEELLFEKAPNIGVVSIAGAWLANSLCAQQHLCFMGETLLKDIERGAIQAPEIELIEFEAERVKDTLKCLLSQTCIKRPVVKVE</sequence>
<dbReference type="PANTHER" id="PTHR43677">
    <property type="entry name" value="SHORT-CHAIN DEHYDROGENASE/REDUCTASE"/>
    <property type="match status" value="1"/>
</dbReference>
<dbReference type="OrthoDB" id="9771084at2"/>
<reference evidence="2 3" key="1">
    <citation type="submission" date="2015-11" db="EMBL/GenBank/DDBJ databases">
        <authorList>
            <person name="Zhang Y."/>
            <person name="Guo Z."/>
        </authorList>
    </citation>
    <scope>NUCLEOTIDE SEQUENCE [LARGE SCALE GENOMIC DNA]</scope>
    <source>
        <strain evidence="2 3">KCTC 12086</strain>
    </source>
</reference>
<accession>A0A0S2K183</accession>
<dbReference type="RefSeq" id="WP_058029461.1">
    <property type="nucleotide sequence ID" value="NZ_CP013187.1"/>
</dbReference>
<dbReference type="PATRIC" id="fig|161398.10.peg.1254"/>
<dbReference type="InterPro" id="IPR013154">
    <property type="entry name" value="ADH-like_N"/>
</dbReference>
<keyword evidence="3" id="KW-1185">Reference proteome</keyword>
<dbReference type="InterPro" id="IPR020843">
    <property type="entry name" value="ER"/>
</dbReference>
<feature type="domain" description="Enoyl reductase (ER)" evidence="1">
    <location>
        <begin position="17"/>
        <end position="332"/>
    </location>
</feature>
<organism evidence="2 3">
    <name type="scientific">Pseudoalteromonas phenolica</name>
    <dbReference type="NCBI Taxonomy" id="161398"/>
    <lineage>
        <taxon>Bacteria</taxon>
        <taxon>Pseudomonadati</taxon>
        <taxon>Pseudomonadota</taxon>
        <taxon>Gammaproteobacteria</taxon>
        <taxon>Alteromonadales</taxon>
        <taxon>Pseudoalteromonadaceae</taxon>
        <taxon>Pseudoalteromonas</taxon>
    </lineage>
</organism>
<dbReference type="SUPFAM" id="SSF50129">
    <property type="entry name" value="GroES-like"/>
    <property type="match status" value="1"/>
</dbReference>
<evidence type="ECO:0000313" key="2">
    <source>
        <dbReference type="EMBL" id="ALO41746.1"/>
    </source>
</evidence>
<name>A0A0S2K183_9GAMM</name>
<dbReference type="EMBL" id="CP013187">
    <property type="protein sequence ID" value="ALO41746.1"/>
    <property type="molecule type" value="Genomic_DNA"/>
</dbReference>
<dbReference type="AlphaFoldDB" id="A0A0S2K183"/>
<dbReference type="InterPro" id="IPR011032">
    <property type="entry name" value="GroES-like_sf"/>
</dbReference>
<evidence type="ECO:0000313" key="3">
    <source>
        <dbReference type="Proteomes" id="UP000061457"/>
    </source>
</evidence>
<proteinExistence type="predicted"/>
<gene>
    <name evidence="2" type="ORF">PP2015_1231</name>
</gene>
<dbReference type="Gene3D" id="3.90.180.10">
    <property type="entry name" value="Medium-chain alcohol dehydrogenases, catalytic domain"/>
    <property type="match status" value="1"/>
</dbReference>
<dbReference type="KEGG" id="pphe:PP2015_1231"/>
<evidence type="ECO:0000259" key="1">
    <source>
        <dbReference type="SMART" id="SM00829"/>
    </source>
</evidence>
<dbReference type="InterPro" id="IPR051397">
    <property type="entry name" value="Zn-ADH-like_protein"/>
</dbReference>
<dbReference type="SMART" id="SM00829">
    <property type="entry name" value="PKS_ER"/>
    <property type="match status" value="1"/>
</dbReference>
<dbReference type="InterPro" id="IPR036291">
    <property type="entry name" value="NAD(P)-bd_dom_sf"/>
</dbReference>
<dbReference type="InterPro" id="IPR013149">
    <property type="entry name" value="ADH-like_C"/>
</dbReference>
<dbReference type="Proteomes" id="UP000061457">
    <property type="component" value="Chromosome I"/>
</dbReference>
<dbReference type="GO" id="GO:0016491">
    <property type="term" value="F:oxidoreductase activity"/>
    <property type="evidence" value="ECO:0007669"/>
    <property type="project" value="InterPro"/>
</dbReference>
<dbReference type="Gene3D" id="3.40.50.720">
    <property type="entry name" value="NAD(P)-binding Rossmann-like Domain"/>
    <property type="match status" value="1"/>
</dbReference>